<keyword evidence="2" id="KW-1185">Reference proteome</keyword>
<evidence type="ECO:0000313" key="2">
    <source>
        <dbReference type="Proteomes" id="UP000828941"/>
    </source>
</evidence>
<organism evidence="1 2">
    <name type="scientific">Bauhinia variegata</name>
    <name type="common">Purple orchid tree</name>
    <name type="synonym">Phanera variegata</name>
    <dbReference type="NCBI Taxonomy" id="167791"/>
    <lineage>
        <taxon>Eukaryota</taxon>
        <taxon>Viridiplantae</taxon>
        <taxon>Streptophyta</taxon>
        <taxon>Embryophyta</taxon>
        <taxon>Tracheophyta</taxon>
        <taxon>Spermatophyta</taxon>
        <taxon>Magnoliopsida</taxon>
        <taxon>eudicotyledons</taxon>
        <taxon>Gunneridae</taxon>
        <taxon>Pentapetalae</taxon>
        <taxon>rosids</taxon>
        <taxon>fabids</taxon>
        <taxon>Fabales</taxon>
        <taxon>Fabaceae</taxon>
        <taxon>Cercidoideae</taxon>
        <taxon>Cercideae</taxon>
        <taxon>Bauhiniinae</taxon>
        <taxon>Bauhinia</taxon>
    </lineage>
</organism>
<accession>A0ACB9Q7Z4</accession>
<sequence length="177" mass="19517">MKPTNCFLFFGVKREAEDELEKLESAKKQKRDEHADRQLNAKKPVVKVPFPSKKQSGPAKKSKPASSSSSDSSDDSSEDEMSSKIQEKIRSVLIVCMVLHLLIANSEASTLGCYTVCVAHLSYWFLAQCQKSGDNGKIVNHYFCKIGCSPSSCTNQPNMDAGKFDSCDGICAKKERP</sequence>
<gene>
    <name evidence="1" type="ORF">L6164_000918</name>
</gene>
<proteinExistence type="predicted"/>
<dbReference type="EMBL" id="CM039426">
    <property type="protein sequence ID" value="KAI4356938.1"/>
    <property type="molecule type" value="Genomic_DNA"/>
</dbReference>
<evidence type="ECO:0000313" key="1">
    <source>
        <dbReference type="EMBL" id="KAI4356938.1"/>
    </source>
</evidence>
<reference evidence="1 2" key="1">
    <citation type="journal article" date="2022" name="DNA Res.">
        <title>Chromosomal-level genome assembly of the orchid tree Bauhinia variegata (Leguminosae; Cercidoideae) supports the allotetraploid origin hypothesis of Bauhinia.</title>
        <authorList>
            <person name="Zhong Y."/>
            <person name="Chen Y."/>
            <person name="Zheng D."/>
            <person name="Pang J."/>
            <person name="Liu Y."/>
            <person name="Luo S."/>
            <person name="Meng S."/>
            <person name="Qian L."/>
            <person name="Wei D."/>
            <person name="Dai S."/>
            <person name="Zhou R."/>
        </authorList>
    </citation>
    <scope>NUCLEOTIDE SEQUENCE [LARGE SCALE GENOMIC DNA]</scope>
    <source>
        <strain evidence="1">BV-YZ2020</strain>
    </source>
</reference>
<protein>
    <submittedName>
        <fullName evidence="1">Uncharacterized protein</fullName>
    </submittedName>
</protein>
<name>A0ACB9Q7Z4_BAUVA</name>
<comment type="caution">
    <text evidence="1">The sequence shown here is derived from an EMBL/GenBank/DDBJ whole genome shotgun (WGS) entry which is preliminary data.</text>
</comment>
<dbReference type="Proteomes" id="UP000828941">
    <property type="component" value="Chromosome 1"/>
</dbReference>